<dbReference type="EnsemblMetazoa" id="SMAR010376-RA">
    <property type="protein sequence ID" value="SMAR010376-PA"/>
    <property type="gene ID" value="SMAR010376"/>
</dbReference>
<feature type="transmembrane region" description="Helical" evidence="1">
    <location>
        <begin position="210"/>
        <end position="230"/>
    </location>
</feature>
<dbReference type="GO" id="GO:0055074">
    <property type="term" value="P:calcium ion homeostasis"/>
    <property type="evidence" value="ECO:0007669"/>
    <property type="project" value="TreeGrafter"/>
</dbReference>
<feature type="transmembrane region" description="Helical" evidence="1">
    <location>
        <begin position="299"/>
        <end position="316"/>
    </location>
</feature>
<name>T1J9H9_STRMM</name>
<dbReference type="PhylomeDB" id="T1J9H9"/>
<dbReference type="GO" id="GO:0005789">
    <property type="term" value="C:endoplasmic reticulum membrane"/>
    <property type="evidence" value="ECO:0007669"/>
    <property type="project" value="TreeGrafter"/>
</dbReference>
<dbReference type="PANTHER" id="PTHR13098:SF3">
    <property type="entry name" value="WOLFRAMIN"/>
    <property type="match status" value="1"/>
</dbReference>
<dbReference type="HOGENOM" id="CLU_014606_0_0_1"/>
<dbReference type="PANTHER" id="PTHR13098">
    <property type="entry name" value="WOLFRAMIN"/>
    <property type="match status" value="1"/>
</dbReference>
<dbReference type="PRINTS" id="PR02060">
    <property type="entry name" value="WOLFFAMILY"/>
</dbReference>
<evidence type="ECO:0000256" key="1">
    <source>
        <dbReference type="SAM" id="Phobius"/>
    </source>
</evidence>
<keyword evidence="5" id="KW-1185">Reference proteome</keyword>
<accession>T1J9H9</accession>
<organism evidence="4 5">
    <name type="scientific">Strigamia maritima</name>
    <name type="common">European centipede</name>
    <name type="synonym">Geophilus maritimus</name>
    <dbReference type="NCBI Taxonomy" id="126957"/>
    <lineage>
        <taxon>Eukaryota</taxon>
        <taxon>Metazoa</taxon>
        <taxon>Ecdysozoa</taxon>
        <taxon>Arthropoda</taxon>
        <taxon>Myriapoda</taxon>
        <taxon>Chilopoda</taxon>
        <taxon>Pleurostigmophora</taxon>
        <taxon>Geophilomorpha</taxon>
        <taxon>Linotaeniidae</taxon>
        <taxon>Strigamia</taxon>
    </lineage>
</organism>
<dbReference type="STRING" id="126957.T1J9H9"/>
<dbReference type="InterPro" id="IPR026209">
    <property type="entry name" value="Wolframin_fam"/>
</dbReference>
<dbReference type="AlphaFoldDB" id="T1J9H9"/>
<feature type="transmembrane region" description="Helical" evidence="1">
    <location>
        <begin position="388"/>
        <end position="413"/>
    </location>
</feature>
<feature type="transmembrane region" description="Helical" evidence="1">
    <location>
        <begin position="242"/>
        <end position="260"/>
    </location>
</feature>
<dbReference type="Pfam" id="PF19913">
    <property type="entry name" value="WCOB"/>
    <property type="match status" value="1"/>
</dbReference>
<evidence type="ECO:0000259" key="3">
    <source>
        <dbReference type="Pfam" id="PF20053"/>
    </source>
</evidence>
<reference evidence="5" key="1">
    <citation type="submission" date="2011-05" db="EMBL/GenBank/DDBJ databases">
        <authorList>
            <person name="Richards S.R."/>
            <person name="Qu J."/>
            <person name="Jiang H."/>
            <person name="Jhangiani S.N."/>
            <person name="Agravi P."/>
            <person name="Goodspeed R."/>
            <person name="Gross S."/>
            <person name="Mandapat C."/>
            <person name="Jackson L."/>
            <person name="Mathew T."/>
            <person name="Pu L."/>
            <person name="Thornton R."/>
            <person name="Saada N."/>
            <person name="Wilczek-Boney K.B."/>
            <person name="Lee S."/>
            <person name="Kovar C."/>
            <person name="Wu Y."/>
            <person name="Scherer S.E."/>
            <person name="Worley K.C."/>
            <person name="Muzny D.M."/>
            <person name="Gibbs R."/>
        </authorList>
    </citation>
    <scope>NUCLEOTIDE SEQUENCE</scope>
    <source>
        <strain evidence="5">Brora</strain>
    </source>
</reference>
<reference evidence="4" key="2">
    <citation type="submission" date="2015-02" db="UniProtKB">
        <authorList>
            <consortium name="EnsemblMetazoa"/>
        </authorList>
    </citation>
    <scope>IDENTIFICATION</scope>
</reference>
<dbReference type="OMA" id="RWNLHDG"/>
<dbReference type="InterPro" id="IPR045400">
    <property type="entry name" value="Wolframin_Cys-rich"/>
</dbReference>
<feature type="transmembrane region" description="Helical" evidence="1">
    <location>
        <begin position="455"/>
        <end position="477"/>
    </location>
</feature>
<feature type="transmembrane region" description="Helical" evidence="1">
    <location>
        <begin position="425"/>
        <end position="443"/>
    </location>
</feature>
<proteinExistence type="predicted"/>
<dbReference type="eggNOG" id="ENOG502QSC1">
    <property type="taxonomic scope" value="Eukaryota"/>
</dbReference>
<feature type="transmembrane region" description="Helical" evidence="1">
    <location>
        <begin position="514"/>
        <end position="537"/>
    </location>
</feature>
<dbReference type="Proteomes" id="UP000014500">
    <property type="component" value="Unassembled WGS sequence"/>
</dbReference>
<evidence type="ECO:0000259" key="2">
    <source>
        <dbReference type="Pfam" id="PF19913"/>
    </source>
</evidence>
<keyword evidence="1" id="KW-0472">Membrane</keyword>
<dbReference type="Pfam" id="PF20053">
    <property type="entry name" value="WC-rich"/>
    <property type="match status" value="1"/>
</dbReference>
<feature type="domain" description="Wolframin cysteine-rich" evidence="3">
    <location>
        <begin position="556"/>
        <end position="655"/>
    </location>
</feature>
<feature type="transmembrane region" description="Helical" evidence="1">
    <location>
        <begin position="483"/>
        <end position="502"/>
    </location>
</feature>
<keyword evidence="1" id="KW-0812">Transmembrane</keyword>
<feature type="domain" description="Wolframin OB-fold" evidence="2">
    <location>
        <begin position="658"/>
        <end position="760"/>
    </location>
</feature>
<feature type="transmembrane region" description="Helical" evidence="1">
    <location>
        <begin position="323"/>
        <end position="341"/>
    </location>
</feature>
<dbReference type="InterPro" id="IPR045461">
    <property type="entry name" value="Wolframin_OB_fold"/>
</dbReference>
<dbReference type="EMBL" id="JH431975">
    <property type="status" value="NOT_ANNOTATED_CDS"/>
    <property type="molecule type" value="Genomic_DNA"/>
</dbReference>
<keyword evidence="1" id="KW-1133">Transmembrane helix</keyword>
<protein>
    <recommendedName>
        <fullName evidence="6">Wolframin</fullName>
    </recommendedName>
</protein>
<evidence type="ECO:0000313" key="5">
    <source>
        <dbReference type="Proteomes" id="UP000014500"/>
    </source>
</evidence>
<evidence type="ECO:0000313" key="4">
    <source>
        <dbReference type="EnsemblMetazoa" id="SMAR010376-PA"/>
    </source>
</evidence>
<evidence type="ECO:0008006" key="6">
    <source>
        <dbReference type="Google" id="ProtNLM"/>
    </source>
</evidence>
<sequence length="766" mass="88321">MADLFRERKRWQLQDGPHGTLTRLRSQLAEDGCVDSQLIIAQKLLDEGKAKGDTNKEQEAVAWLLKAAQEDSTCAKQILNGCFAHQTGVTAKNYDDVIQCLSTSDVENIVRSAARKLYSELSVNDPTCENVTMLCKSGVIYKEDDLLDLASKIATGQQLDHAIDWEVQNQRVGQLTWREKLRNPRSYYSSIFSQVLDQLVSEGSGVLATVLYPSTIHLFVLFVLHITLCLEDMTSSMVPIFLFYFSYISLVISTLEMLHLHKWLCTLRKWIEIFDLESKNVNPQQFESLFVWNSNSTCYIRFFLSLIVLLLVYPVIIPNWVPVGECAILAAVFFVITFVAIGRKNDWLVTTSVTLHVFLMVFPRLILKLRSWDFIGDWMWSMATFHIGPYLWLHFAFPALFFTFVPLVFFTLLLRQSFFSIHRVLIPHLVSIFWLQLAVVFALDADYYSIIRGLFTIPILITLFPYLYYVFLLVFTLSLTFSFIFYSGFFPFLCILHICLFYQICLKNKRLLRLIRYGSIAGIILSLIPPLIVHFSANTPNWLTEYQPAQPTNLSWHDYYHHCHHPAWSSSSSLASVQYQCRILHGMPVSWEGSVLRVSVKKITNKLEYNVSFLPRLVGDWLRCVFGSRCPVGYRHECLEEHFCFCRFRPGECHLSSWDVYSFEVVLGMAHHADMADVFLEAGNDFLPFFKSVHRSDVIEVGGRLDDDVGGPRPTVRMNFVKCVSCMHQMDSVSVEESMDFSKSFRSVFHFFLAPIFEFRDGSKVY</sequence>
<feature type="transmembrane region" description="Helical" evidence="1">
    <location>
        <begin position="347"/>
        <end position="367"/>
    </location>
</feature>
<dbReference type="GO" id="GO:0030968">
    <property type="term" value="P:endoplasmic reticulum unfolded protein response"/>
    <property type="evidence" value="ECO:0007669"/>
    <property type="project" value="TreeGrafter"/>
</dbReference>